<keyword evidence="3" id="KW-0378">Hydrolase</keyword>
<evidence type="ECO:0000256" key="1">
    <source>
        <dbReference type="ARBA" id="ARBA00007092"/>
    </source>
</evidence>
<feature type="active site" evidence="5">
    <location>
        <position position="115"/>
    </location>
</feature>
<evidence type="ECO:0000256" key="7">
    <source>
        <dbReference type="PIRSR" id="PIRSR604808-3"/>
    </source>
</evidence>
<evidence type="ECO:0000256" key="5">
    <source>
        <dbReference type="PIRSR" id="PIRSR604808-1"/>
    </source>
</evidence>
<feature type="active site" description="Proton donor/acceptor" evidence="5">
    <location>
        <position position="149"/>
    </location>
</feature>
<feature type="non-terminal residue" evidence="9">
    <location>
        <position position="252"/>
    </location>
</feature>
<sequence>KIELNLATHNINGLKSNNQKVEALYAWTLDNNIDILGLAETNITAKEGNFLTKSWNEYKNFWASADPNKKKGSGVGLLIGKQWEKHLGQIDRISEYMITANFMFKQAEILVVMVYIPPNNKIERSIIQKALVEKYIKRSSRTQMIIMGDLNCIVDANLDRLQKSKQKSKKQDPLIRWLSRQEFQDAYRVINPNERKFSWSGREQETRIDYIWVAEDLASSLLDAEIQEMDIWTNSDHGAMVARINLDHLPNC</sequence>
<keyword evidence="2 6" id="KW-0479">Metal-binding</keyword>
<feature type="site" description="Transition state stabilizer" evidence="7">
    <location>
        <position position="151"/>
    </location>
</feature>
<evidence type="ECO:0000256" key="3">
    <source>
        <dbReference type="ARBA" id="ARBA00022801"/>
    </source>
</evidence>
<keyword evidence="6" id="KW-0464">Manganese</keyword>
<accession>A0A9N9HCW8</accession>
<feature type="binding site" evidence="6">
    <location>
        <position position="10"/>
    </location>
    <ligand>
        <name>Mg(2+)</name>
        <dbReference type="ChEBI" id="CHEBI:18420"/>
        <label>1</label>
    </ligand>
</feature>
<comment type="caution">
    <text evidence="9">The sequence shown here is derived from an EMBL/GenBank/DDBJ whole genome shotgun (WGS) entry which is preliminary data.</text>
</comment>
<dbReference type="PANTHER" id="PTHR22748">
    <property type="entry name" value="AP ENDONUCLEASE"/>
    <property type="match status" value="1"/>
</dbReference>
<dbReference type="GO" id="GO:0008081">
    <property type="term" value="F:phosphoric diester hydrolase activity"/>
    <property type="evidence" value="ECO:0007669"/>
    <property type="project" value="TreeGrafter"/>
</dbReference>
<dbReference type="Pfam" id="PF03372">
    <property type="entry name" value="Exo_endo_phos"/>
    <property type="match status" value="1"/>
</dbReference>
<dbReference type="Gene3D" id="3.60.10.10">
    <property type="entry name" value="Endonuclease/exonuclease/phosphatase"/>
    <property type="match status" value="1"/>
</dbReference>
<feature type="active site" description="Proton acceptor" evidence="5">
    <location>
        <position position="237"/>
    </location>
</feature>
<comment type="similarity">
    <text evidence="1">Belongs to the DNA repair enzymes AP/ExoA family.</text>
</comment>
<dbReference type="GO" id="GO:0006284">
    <property type="term" value="P:base-excision repair"/>
    <property type="evidence" value="ECO:0007669"/>
    <property type="project" value="TreeGrafter"/>
</dbReference>
<feature type="site" description="Important for catalytic activity" evidence="7">
    <location>
        <position position="209"/>
    </location>
</feature>
<feature type="domain" description="Endonuclease/exonuclease/phosphatase" evidence="8">
    <location>
        <begin position="7"/>
        <end position="219"/>
    </location>
</feature>
<name>A0A9N9HCW8_9GLOM</name>
<organism evidence="9 10">
    <name type="scientific">Paraglomus occultum</name>
    <dbReference type="NCBI Taxonomy" id="144539"/>
    <lineage>
        <taxon>Eukaryota</taxon>
        <taxon>Fungi</taxon>
        <taxon>Fungi incertae sedis</taxon>
        <taxon>Mucoromycota</taxon>
        <taxon>Glomeromycotina</taxon>
        <taxon>Glomeromycetes</taxon>
        <taxon>Paraglomerales</taxon>
        <taxon>Paraglomeraceae</taxon>
        <taxon>Paraglomus</taxon>
    </lineage>
</organism>
<evidence type="ECO:0000256" key="2">
    <source>
        <dbReference type="ARBA" id="ARBA00022723"/>
    </source>
</evidence>
<dbReference type="PANTHER" id="PTHR22748:SF6">
    <property type="entry name" value="DNA-(APURINIC OR APYRIMIDINIC SITE) ENDONUCLEASE"/>
    <property type="match status" value="1"/>
</dbReference>
<evidence type="ECO:0000313" key="10">
    <source>
        <dbReference type="Proteomes" id="UP000789572"/>
    </source>
</evidence>
<evidence type="ECO:0000259" key="8">
    <source>
        <dbReference type="Pfam" id="PF03372"/>
    </source>
</evidence>
<evidence type="ECO:0000313" key="9">
    <source>
        <dbReference type="EMBL" id="CAG8665904.1"/>
    </source>
</evidence>
<proteinExistence type="inferred from homology"/>
<dbReference type="Proteomes" id="UP000789572">
    <property type="component" value="Unassembled WGS sequence"/>
</dbReference>
<dbReference type="InterPro" id="IPR036691">
    <property type="entry name" value="Endo/exonu/phosph_ase_sf"/>
</dbReference>
<dbReference type="GO" id="GO:0003906">
    <property type="term" value="F:DNA-(apurinic or apyrimidinic site) endonuclease activity"/>
    <property type="evidence" value="ECO:0007669"/>
    <property type="project" value="TreeGrafter"/>
</dbReference>
<protein>
    <submittedName>
        <fullName evidence="9">4521_t:CDS:1</fullName>
    </submittedName>
</protein>
<dbReference type="EMBL" id="CAJVPJ010006062">
    <property type="protein sequence ID" value="CAG8665904.1"/>
    <property type="molecule type" value="Genomic_DNA"/>
</dbReference>
<gene>
    <name evidence="9" type="ORF">POCULU_LOCUS10699</name>
</gene>
<dbReference type="GO" id="GO:0005634">
    <property type="term" value="C:nucleus"/>
    <property type="evidence" value="ECO:0007669"/>
    <property type="project" value="TreeGrafter"/>
</dbReference>
<feature type="site" description="Interaction with DNA substrate" evidence="7">
    <location>
        <position position="237"/>
    </location>
</feature>
<dbReference type="OrthoDB" id="2411800at2759"/>
<feature type="binding site" evidence="6">
    <location>
        <position position="151"/>
    </location>
    <ligand>
        <name>Mg(2+)</name>
        <dbReference type="ChEBI" id="CHEBI:18420"/>
        <label>1</label>
    </ligand>
</feature>
<comment type="cofactor">
    <cofactor evidence="6">
        <name>Mg(2+)</name>
        <dbReference type="ChEBI" id="CHEBI:18420"/>
    </cofactor>
    <cofactor evidence="6">
        <name>Mn(2+)</name>
        <dbReference type="ChEBI" id="CHEBI:29035"/>
    </cofactor>
    <text evidence="6">Probably binds two magnesium or manganese ions per subunit.</text>
</comment>
<feature type="binding site" evidence="6">
    <location>
        <position position="149"/>
    </location>
    <ligand>
        <name>Mg(2+)</name>
        <dbReference type="ChEBI" id="CHEBI:18420"/>
        <label>1</label>
    </ligand>
</feature>
<keyword evidence="4 6" id="KW-0460">Magnesium</keyword>
<feature type="binding site" evidence="6">
    <location>
        <position position="237"/>
    </location>
    <ligand>
        <name>Mg(2+)</name>
        <dbReference type="ChEBI" id="CHEBI:18420"/>
        <label>1</label>
    </ligand>
</feature>
<feature type="binding site" evidence="6">
    <location>
        <position position="236"/>
    </location>
    <ligand>
        <name>Mg(2+)</name>
        <dbReference type="ChEBI" id="CHEBI:18420"/>
        <label>1</label>
    </ligand>
</feature>
<dbReference type="InterPro" id="IPR005135">
    <property type="entry name" value="Endo/exonuclease/phosphatase"/>
</dbReference>
<reference evidence="9" key="1">
    <citation type="submission" date="2021-06" db="EMBL/GenBank/DDBJ databases">
        <authorList>
            <person name="Kallberg Y."/>
            <person name="Tangrot J."/>
            <person name="Rosling A."/>
        </authorList>
    </citation>
    <scope>NUCLEOTIDE SEQUENCE</scope>
    <source>
        <strain evidence="9">IA702</strain>
    </source>
</reference>
<feature type="binding site" evidence="6">
    <location>
        <position position="40"/>
    </location>
    <ligand>
        <name>Mg(2+)</name>
        <dbReference type="ChEBI" id="CHEBI:18420"/>
        <label>1</label>
    </ligand>
</feature>
<keyword evidence="10" id="KW-1185">Reference proteome</keyword>
<dbReference type="GO" id="GO:0046872">
    <property type="term" value="F:metal ion binding"/>
    <property type="evidence" value="ECO:0007669"/>
    <property type="project" value="UniProtKB-KW"/>
</dbReference>
<dbReference type="SUPFAM" id="SSF56219">
    <property type="entry name" value="DNase I-like"/>
    <property type="match status" value="1"/>
</dbReference>
<dbReference type="GO" id="GO:0008311">
    <property type="term" value="F:double-stranded DNA 3'-5' DNA exonuclease activity"/>
    <property type="evidence" value="ECO:0007669"/>
    <property type="project" value="TreeGrafter"/>
</dbReference>
<feature type="non-terminal residue" evidence="9">
    <location>
        <position position="1"/>
    </location>
</feature>
<dbReference type="InterPro" id="IPR004808">
    <property type="entry name" value="AP_endonuc_1"/>
</dbReference>
<evidence type="ECO:0000256" key="4">
    <source>
        <dbReference type="ARBA" id="ARBA00022842"/>
    </source>
</evidence>
<dbReference type="AlphaFoldDB" id="A0A9N9HCW8"/>
<evidence type="ECO:0000256" key="6">
    <source>
        <dbReference type="PIRSR" id="PIRSR604808-2"/>
    </source>
</evidence>